<reference evidence="2 3" key="1">
    <citation type="journal article" date="2015" name="Genome Announc.">
        <title>Genome Sequence of Lactobacillus curieae CCTCC M 2011381T, a Novel Producer of Gamma-aminobutyric Acid.</title>
        <authorList>
            <person name="Wang Y."/>
            <person name="Wang Y."/>
            <person name="Lang C."/>
            <person name="Wei D."/>
            <person name="Xu P."/>
            <person name="Xie J."/>
        </authorList>
    </citation>
    <scope>NUCLEOTIDE SEQUENCE [LARGE SCALE GENOMIC DNA]</scope>
    <source>
        <strain evidence="2 3">CCTCC M 2011381</strain>
    </source>
</reference>
<name>A0A1S6QGC2_9LACO</name>
<evidence type="ECO:0000313" key="3">
    <source>
        <dbReference type="Proteomes" id="UP000030361"/>
    </source>
</evidence>
<sequence length="161" mass="18843">MSNKNQNYEDDFFSKGNLVIKVKESLIALFGWITVLIPMLILGMILKRHGLKIFGIYVDFKDLVIFGEFLLIILIFTFVVIGAFSISMAIIQHERSRHYLDKWPNFNPIERQVVINKLNEFATSKYGDEEFRENVRTFVVPKELNIEDGKLQNLIKEDKEK</sequence>
<keyword evidence="1" id="KW-0472">Membrane</keyword>
<gene>
    <name evidence="2" type="ORF">PL11_001415</name>
</gene>
<organism evidence="2 3">
    <name type="scientific">Lentilactobacillus curieae</name>
    <dbReference type="NCBI Taxonomy" id="1138822"/>
    <lineage>
        <taxon>Bacteria</taxon>
        <taxon>Bacillati</taxon>
        <taxon>Bacillota</taxon>
        <taxon>Bacilli</taxon>
        <taxon>Lactobacillales</taxon>
        <taxon>Lactobacillaceae</taxon>
        <taxon>Lentilactobacillus</taxon>
    </lineage>
</organism>
<protein>
    <submittedName>
        <fullName evidence="2">Uncharacterized protein</fullName>
    </submittedName>
</protein>
<feature type="transmembrane region" description="Helical" evidence="1">
    <location>
        <begin position="26"/>
        <end position="46"/>
    </location>
</feature>
<dbReference type="RefSeq" id="WP_035165805.1">
    <property type="nucleotide sequence ID" value="NZ_CP018906.1"/>
</dbReference>
<keyword evidence="3" id="KW-1185">Reference proteome</keyword>
<proteinExistence type="predicted"/>
<dbReference type="AlphaFoldDB" id="A0A1S6QGC2"/>
<evidence type="ECO:0000313" key="2">
    <source>
        <dbReference type="EMBL" id="AQW20664.1"/>
    </source>
</evidence>
<keyword evidence="1" id="KW-0812">Transmembrane</keyword>
<accession>A0A1S6QGC2</accession>
<feature type="transmembrane region" description="Helical" evidence="1">
    <location>
        <begin position="66"/>
        <end position="91"/>
    </location>
</feature>
<evidence type="ECO:0000256" key="1">
    <source>
        <dbReference type="SAM" id="Phobius"/>
    </source>
</evidence>
<dbReference type="OrthoDB" id="5244771at2"/>
<dbReference type="KEGG" id="lcu:PL11_001415"/>
<dbReference type="EMBL" id="CP018906">
    <property type="protein sequence ID" value="AQW20664.1"/>
    <property type="molecule type" value="Genomic_DNA"/>
</dbReference>
<keyword evidence="1" id="KW-1133">Transmembrane helix</keyword>
<dbReference type="Proteomes" id="UP000030361">
    <property type="component" value="Chromosome"/>
</dbReference>